<keyword evidence="7" id="KW-1185">Reference proteome</keyword>
<dbReference type="GO" id="GO:0009838">
    <property type="term" value="P:abscission"/>
    <property type="evidence" value="ECO:0007669"/>
    <property type="project" value="TreeGrafter"/>
</dbReference>
<gene>
    <name evidence="6" type="ORF">LNINA_LOCUS9721</name>
</gene>
<dbReference type="Proteomes" id="UP001497472">
    <property type="component" value="Unassembled WGS sequence"/>
</dbReference>
<keyword evidence="1" id="KW-0479">Metal-binding</keyword>
<dbReference type="PROSITE" id="PS50178">
    <property type="entry name" value="ZF_FYVE"/>
    <property type="match status" value="1"/>
</dbReference>
<keyword evidence="2 4" id="KW-0863">Zinc-finger</keyword>
<organism evidence="6 7">
    <name type="scientific">Leptosia nina</name>
    <dbReference type="NCBI Taxonomy" id="320188"/>
    <lineage>
        <taxon>Eukaryota</taxon>
        <taxon>Metazoa</taxon>
        <taxon>Ecdysozoa</taxon>
        <taxon>Arthropoda</taxon>
        <taxon>Hexapoda</taxon>
        <taxon>Insecta</taxon>
        <taxon>Pterygota</taxon>
        <taxon>Neoptera</taxon>
        <taxon>Endopterygota</taxon>
        <taxon>Lepidoptera</taxon>
        <taxon>Glossata</taxon>
        <taxon>Ditrysia</taxon>
        <taxon>Papilionoidea</taxon>
        <taxon>Pieridae</taxon>
        <taxon>Pierinae</taxon>
        <taxon>Leptosia</taxon>
    </lineage>
</organism>
<dbReference type="GO" id="GO:0032154">
    <property type="term" value="C:cleavage furrow"/>
    <property type="evidence" value="ECO:0007669"/>
    <property type="project" value="TreeGrafter"/>
</dbReference>
<dbReference type="GO" id="GO:0032266">
    <property type="term" value="F:phosphatidylinositol-3-phosphate binding"/>
    <property type="evidence" value="ECO:0007669"/>
    <property type="project" value="TreeGrafter"/>
</dbReference>
<name>A0AAV1JLW3_9NEOP</name>
<dbReference type="SUPFAM" id="SSF57845">
    <property type="entry name" value="B-box zinc-binding domain"/>
    <property type="match status" value="1"/>
</dbReference>
<sequence>MSCNSCSKGFSLLRSEKGCPCCGFSYCSKCLNNKIFLPKLNCEAKVCVKCKNATNSTVKTNIDPPAAYYKRIGNVDNKISNLDSKDQTLDMEIKNRLQKLKEPQSSTHYSDRDIEARLKKLKDVPSISEADLEQRLANIKGVSVESMKSKPITINPDLRTEEEQTNDLLRQYMAQSNMDQNYEDEFNNKISDIESRLQKLKGSTTTGVTVQETSPHQDEESEESIINKIIEQAKIESFDSENTASTNDELPFCEICNEDAVMRCMGCKYLFCKQCFIEHKDEDDGCDKFEPYTAPKNNVY</sequence>
<dbReference type="PANTHER" id="PTHR46603">
    <property type="entry name" value="ABSCISSION/NOCUT CHECKPOINT REGULATOR"/>
    <property type="match status" value="1"/>
</dbReference>
<dbReference type="SUPFAM" id="SSF57903">
    <property type="entry name" value="FYVE/PHD zinc finger"/>
    <property type="match status" value="1"/>
</dbReference>
<dbReference type="GO" id="GO:0044878">
    <property type="term" value="P:mitotic cytokinesis checkpoint signaling"/>
    <property type="evidence" value="ECO:0007669"/>
    <property type="project" value="TreeGrafter"/>
</dbReference>
<reference evidence="6 7" key="1">
    <citation type="submission" date="2023-11" db="EMBL/GenBank/DDBJ databases">
        <authorList>
            <person name="Okamura Y."/>
        </authorList>
    </citation>
    <scope>NUCLEOTIDE SEQUENCE [LARGE SCALE GENOMIC DNA]</scope>
</reference>
<dbReference type="InterPro" id="IPR017455">
    <property type="entry name" value="Znf_FYVE-rel"/>
</dbReference>
<dbReference type="GO" id="GO:0030496">
    <property type="term" value="C:midbody"/>
    <property type="evidence" value="ECO:0007669"/>
    <property type="project" value="TreeGrafter"/>
</dbReference>
<evidence type="ECO:0000259" key="5">
    <source>
        <dbReference type="PROSITE" id="PS50178"/>
    </source>
</evidence>
<evidence type="ECO:0000313" key="6">
    <source>
        <dbReference type="EMBL" id="CAK1550496.1"/>
    </source>
</evidence>
<dbReference type="InterPro" id="IPR011011">
    <property type="entry name" value="Znf_FYVE_PHD"/>
</dbReference>
<dbReference type="GO" id="GO:0005813">
    <property type="term" value="C:centrosome"/>
    <property type="evidence" value="ECO:0007669"/>
    <property type="project" value="TreeGrafter"/>
</dbReference>
<evidence type="ECO:0000256" key="2">
    <source>
        <dbReference type="ARBA" id="ARBA00022771"/>
    </source>
</evidence>
<comment type="caution">
    <text evidence="6">The sequence shown here is derived from an EMBL/GenBank/DDBJ whole genome shotgun (WGS) entry which is preliminary data.</text>
</comment>
<protein>
    <recommendedName>
        <fullName evidence="5">FYVE-type domain-containing protein</fullName>
    </recommendedName>
</protein>
<accession>A0AAV1JLW3</accession>
<feature type="domain" description="FYVE-type" evidence="5">
    <location>
        <begin position="1"/>
        <end position="55"/>
    </location>
</feature>
<dbReference type="GO" id="GO:0008270">
    <property type="term" value="F:zinc ion binding"/>
    <property type="evidence" value="ECO:0007669"/>
    <property type="project" value="UniProtKB-KW"/>
</dbReference>
<proteinExistence type="predicted"/>
<dbReference type="EMBL" id="CAVLEF010000082">
    <property type="protein sequence ID" value="CAK1550496.1"/>
    <property type="molecule type" value="Genomic_DNA"/>
</dbReference>
<evidence type="ECO:0000256" key="3">
    <source>
        <dbReference type="ARBA" id="ARBA00022833"/>
    </source>
</evidence>
<dbReference type="PANTHER" id="PTHR46603:SF1">
    <property type="entry name" value="ABSCISSION_NOCUT CHECKPOINT REGULATOR"/>
    <property type="match status" value="1"/>
</dbReference>
<dbReference type="Pfam" id="PF22586">
    <property type="entry name" value="ANCHR-like_BBOX"/>
    <property type="match status" value="1"/>
</dbReference>
<dbReference type="AlphaFoldDB" id="A0AAV1JLW3"/>
<evidence type="ECO:0000256" key="4">
    <source>
        <dbReference type="PROSITE-ProRule" id="PRU00091"/>
    </source>
</evidence>
<evidence type="ECO:0000256" key="1">
    <source>
        <dbReference type="ARBA" id="ARBA00022723"/>
    </source>
</evidence>
<dbReference type="InterPro" id="IPR013083">
    <property type="entry name" value="Znf_RING/FYVE/PHD"/>
</dbReference>
<dbReference type="Gene3D" id="3.30.40.10">
    <property type="entry name" value="Zinc/RING finger domain, C3HC4 (zinc finger)"/>
    <property type="match status" value="1"/>
</dbReference>
<evidence type="ECO:0000313" key="7">
    <source>
        <dbReference type="Proteomes" id="UP001497472"/>
    </source>
</evidence>
<dbReference type="CDD" id="cd00065">
    <property type="entry name" value="FYVE_like_SF"/>
    <property type="match status" value="1"/>
</dbReference>
<keyword evidence="3" id="KW-0862">Zinc</keyword>